<feature type="transmembrane region" description="Helical" evidence="1">
    <location>
        <begin position="69"/>
        <end position="89"/>
    </location>
</feature>
<dbReference type="RefSeq" id="WP_151005356.1">
    <property type="nucleotide sequence ID" value="NZ_BPQY01000514.1"/>
</dbReference>
<evidence type="ECO:0000313" key="3">
    <source>
        <dbReference type="Proteomes" id="UP000474159"/>
    </source>
</evidence>
<evidence type="ECO:0000256" key="1">
    <source>
        <dbReference type="SAM" id="Phobius"/>
    </source>
</evidence>
<feature type="transmembrane region" description="Helical" evidence="1">
    <location>
        <begin position="43"/>
        <end position="62"/>
    </location>
</feature>
<keyword evidence="1" id="KW-0812">Transmembrane</keyword>
<gene>
    <name evidence="2" type="ORF">F6X53_30260</name>
</gene>
<organism evidence="2 3">
    <name type="scientific">Methylobacterium soli</name>
    <dbReference type="NCBI Taxonomy" id="553447"/>
    <lineage>
        <taxon>Bacteria</taxon>
        <taxon>Pseudomonadati</taxon>
        <taxon>Pseudomonadota</taxon>
        <taxon>Alphaproteobacteria</taxon>
        <taxon>Hyphomicrobiales</taxon>
        <taxon>Methylobacteriaceae</taxon>
        <taxon>Methylobacterium</taxon>
    </lineage>
</organism>
<dbReference type="EMBL" id="VZZK01000065">
    <property type="protein sequence ID" value="KAB1070262.1"/>
    <property type="molecule type" value="Genomic_DNA"/>
</dbReference>
<dbReference type="AlphaFoldDB" id="A0A6L3SPQ9"/>
<reference evidence="2 3" key="1">
    <citation type="submission" date="2019-09" db="EMBL/GenBank/DDBJ databases">
        <title>YIM 48816 draft genome.</title>
        <authorList>
            <person name="Jiang L."/>
        </authorList>
    </citation>
    <scope>NUCLEOTIDE SEQUENCE [LARGE SCALE GENOMIC DNA]</scope>
    <source>
        <strain evidence="2 3">YIM 48816</strain>
    </source>
</reference>
<feature type="transmembrane region" description="Helical" evidence="1">
    <location>
        <begin position="219"/>
        <end position="248"/>
    </location>
</feature>
<dbReference type="Pfam" id="PF09955">
    <property type="entry name" value="DUF2189"/>
    <property type="match status" value="1"/>
</dbReference>
<comment type="caution">
    <text evidence="2">The sequence shown here is derived from an EMBL/GenBank/DDBJ whole genome shotgun (WGS) entry which is preliminary data.</text>
</comment>
<dbReference type="OrthoDB" id="9809543at2"/>
<dbReference type="Proteomes" id="UP000474159">
    <property type="component" value="Unassembled WGS sequence"/>
</dbReference>
<dbReference type="InterPro" id="IPR018692">
    <property type="entry name" value="DUF2189"/>
</dbReference>
<sequence length="262" mass="28636">MMLHAASPHPSMAHPSVRIVRLQDIRDALMKGVEDFLAMPTHVLFVIVIYPIAGLVIATLTFEQDLIPLLFPLASGFALIGPFAAIGLYELSRRREAGLDTSWSHAYEPLKARSAGSLVAVGFVLMTIFFAWLVIAMGLYWALYGTERHESVFAFAQEVLTTRRGWAMIALGNLVGFAFSLIALAVSVVSIPMLIDRDVDALTAIETSLAVVRANPRTMLLWGFIVAGLLVIGMLPLFVGLALVMPILGHATWHLYRRAVAP</sequence>
<protein>
    <submittedName>
        <fullName evidence="2">DUF2189 domain-containing protein</fullName>
    </submittedName>
</protein>
<name>A0A6L3SPQ9_9HYPH</name>
<keyword evidence="3" id="KW-1185">Reference proteome</keyword>
<proteinExistence type="predicted"/>
<keyword evidence="1" id="KW-0472">Membrane</keyword>
<accession>A0A6L3SPQ9</accession>
<evidence type="ECO:0000313" key="2">
    <source>
        <dbReference type="EMBL" id="KAB1070262.1"/>
    </source>
</evidence>
<feature type="transmembrane region" description="Helical" evidence="1">
    <location>
        <begin position="118"/>
        <end position="144"/>
    </location>
</feature>
<keyword evidence="1" id="KW-1133">Transmembrane helix</keyword>
<feature type="transmembrane region" description="Helical" evidence="1">
    <location>
        <begin position="165"/>
        <end position="195"/>
    </location>
</feature>